<evidence type="ECO:0000256" key="1">
    <source>
        <dbReference type="ARBA" id="ARBA00022679"/>
    </source>
</evidence>
<protein>
    <recommendedName>
        <fullName evidence="2">Galactosyltransferase C-terminal domain-containing protein</fullName>
    </recommendedName>
</protein>
<evidence type="ECO:0000313" key="3">
    <source>
        <dbReference type="EMBL" id="RWS20390.1"/>
    </source>
</evidence>
<dbReference type="EMBL" id="NCKV01017894">
    <property type="protein sequence ID" value="RWS20390.1"/>
    <property type="molecule type" value="Genomic_DNA"/>
</dbReference>
<dbReference type="GO" id="GO:0008378">
    <property type="term" value="F:galactosyltransferase activity"/>
    <property type="evidence" value="ECO:0007669"/>
    <property type="project" value="TreeGrafter"/>
</dbReference>
<name>A0A443RYN7_9ACAR</name>
<dbReference type="InterPro" id="IPR003859">
    <property type="entry name" value="Galactosyl_T"/>
</dbReference>
<dbReference type="GO" id="GO:0005794">
    <property type="term" value="C:Golgi apparatus"/>
    <property type="evidence" value="ECO:0007669"/>
    <property type="project" value="TreeGrafter"/>
</dbReference>
<feature type="domain" description="Galactosyltransferase C-terminal" evidence="2">
    <location>
        <begin position="2"/>
        <end position="64"/>
    </location>
</feature>
<sequence length="111" mass="13039">LPFETIFGGAIGLTKKQFRKANGFSNTYLGWGGEDDDFYERVILSKMKIFRKTLKIARYASLEHVKNTKQRNHPNAIKYLRLRILYFVFASYKREGLNTLKYELVKSIQLI</sequence>
<dbReference type="GO" id="GO:0005975">
    <property type="term" value="P:carbohydrate metabolic process"/>
    <property type="evidence" value="ECO:0007669"/>
    <property type="project" value="InterPro"/>
</dbReference>
<proteinExistence type="predicted"/>
<feature type="non-terminal residue" evidence="3">
    <location>
        <position position="111"/>
    </location>
</feature>
<dbReference type="STRING" id="299467.A0A443RYN7"/>
<keyword evidence="4" id="KW-1185">Reference proteome</keyword>
<dbReference type="AlphaFoldDB" id="A0A443RYN7"/>
<dbReference type="Pfam" id="PF02709">
    <property type="entry name" value="Glyco_transf_7C"/>
    <property type="match status" value="1"/>
</dbReference>
<gene>
    <name evidence="3" type="ORF">B4U80_07751</name>
</gene>
<dbReference type="InterPro" id="IPR027791">
    <property type="entry name" value="Galactosyl_T_C"/>
</dbReference>
<dbReference type="PRINTS" id="PR02050">
    <property type="entry name" value="B14GALTRFASE"/>
</dbReference>
<dbReference type="VEuPathDB" id="VectorBase:LDEU011650"/>
<evidence type="ECO:0000259" key="2">
    <source>
        <dbReference type="Pfam" id="PF02709"/>
    </source>
</evidence>
<dbReference type="PANTHER" id="PTHR19300:SF57">
    <property type="entry name" value="BETA-1,4-N-ACETYLGALACTOSAMINYLTRANSFERASE"/>
    <property type="match status" value="1"/>
</dbReference>
<evidence type="ECO:0000313" key="4">
    <source>
        <dbReference type="Proteomes" id="UP000288716"/>
    </source>
</evidence>
<feature type="non-terminal residue" evidence="3">
    <location>
        <position position="1"/>
    </location>
</feature>
<keyword evidence="1" id="KW-0808">Transferase</keyword>
<dbReference type="OrthoDB" id="10038994at2759"/>
<dbReference type="PANTHER" id="PTHR19300">
    <property type="entry name" value="BETA-1,4-GALACTOSYLTRANSFERASE"/>
    <property type="match status" value="1"/>
</dbReference>
<accession>A0A443RYN7</accession>
<dbReference type="Proteomes" id="UP000288716">
    <property type="component" value="Unassembled WGS sequence"/>
</dbReference>
<dbReference type="SUPFAM" id="SSF53448">
    <property type="entry name" value="Nucleotide-diphospho-sugar transferases"/>
    <property type="match status" value="1"/>
</dbReference>
<comment type="caution">
    <text evidence="3">The sequence shown here is derived from an EMBL/GenBank/DDBJ whole genome shotgun (WGS) entry which is preliminary data.</text>
</comment>
<dbReference type="Gene3D" id="3.90.550.10">
    <property type="entry name" value="Spore Coat Polysaccharide Biosynthesis Protein SpsA, Chain A"/>
    <property type="match status" value="1"/>
</dbReference>
<organism evidence="3 4">
    <name type="scientific">Leptotrombidium deliense</name>
    <dbReference type="NCBI Taxonomy" id="299467"/>
    <lineage>
        <taxon>Eukaryota</taxon>
        <taxon>Metazoa</taxon>
        <taxon>Ecdysozoa</taxon>
        <taxon>Arthropoda</taxon>
        <taxon>Chelicerata</taxon>
        <taxon>Arachnida</taxon>
        <taxon>Acari</taxon>
        <taxon>Acariformes</taxon>
        <taxon>Trombidiformes</taxon>
        <taxon>Prostigmata</taxon>
        <taxon>Anystina</taxon>
        <taxon>Parasitengona</taxon>
        <taxon>Trombiculoidea</taxon>
        <taxon>Trombiculidae</taxon>
        <taxon>Leptotrombidium</taxon>
    </lineage>
</organism>
<dbReference type="InterPro" id="IPR029044">
    <property type="entry name" value="Nucleotide-diphossugar_trans"/>
</dbReference>
<reference evidence="3 4" key="1">
    <citation type="journal article" date="2018" name="Gigascience">
        <title>Genomes of trombidid mites reveal novel predicted allergens and laterally-transferred genes associated with secondary metabolism.</title>
        <authorList>
            <person name="Dong X."/>
            <person name="Chaisiri K."/>
            <person name="Xia D."/>
            <person name="Armstrong S.D."/>
            <person name="Fang Y."/>
            <person name="Donnelly M.J."/>
            <person name="Kadowaki T."/>
            <person name="McGarry J.W."/>
            <person name="Darby A.C."/>
            <person name="Makepeace B.L."/>
        </authorList>
    </citation>
    <scope>NUCLEOTIDE SEQUENCE [LARGE SCALE GENOMIC DNA]</scope>
    <source>
        <strain evidence="3">UoL-UT</strain>
    </source>
</reference>